<dbReference type="EMBL" id="CP059165">
    <property type="protein sequence ID" value="QLL10085.1"/>
    <property type="molecule type" value="Genomic_DNA"/>
</dbReference>
<dbReference type="InterPro" id="IPR032710">
    <property type="entry name" value="NTF2-like_dom_sf"/>
</dbReference>
<evidence type="ECO:0000313" key="2">
    <source>
        <dbReference type="EMBL" id="QLL10085.1"/>
    </source>
</evidence>
<sequence length="170" mass="19394">MANLLAREEIRQLPYRYAAAIEARDVDAMADLYVPQARFGDYGDGPAGLRQLMSQGLEASVFAVILVANHLIELDDEAQAHGQVWAQCFAQTRAEGFVEQVIKYEDRYQRHQGRWCFLHRRHRLHYGFARIASPLTQQAADWPQRQIGVGDVPLADPEFASWWTQTHSGQ</sequence>
<dbReference type="KEGG" id="mgor:H0P51_08475"/>
<reference evidence="2" key="1">
    <citation type="submission" date="2020-07" db="EMBL/GenBank/DDBJ databases">
        <title>Description of Mycobacterium gordonae subsp. intergordonae subsp.nov. and Mycobacterium gordonae subsp. gordonae subsp. nov.</title>
        <authorList>
            <person name="Huang H."/>
        </authorList>
    </citation>
    <scope>NUCLEOTIDE SEQUENCE [LARGE SCALE GENOMIC DNA]</scope>
    <source>
        <strain evidence="2">24T</strain>
    </source>
</reference>
<reference evidence="2" key="2">
    <citation type="submission" date="2020-07" db="EMBL/GenBank/DDBJ databases">
        <authorList>
            <person name="Yu X."/>
        </authorList>
    </citation>
    <scope>NUCLEOTIDE SEQUENCE [LARGE SCALE GENOMIC DNA]</scope>
    <source>
        <strain evidence="2">24T</strain>
    </source>
</reference>
<dbReference type="Gene3D" id="3.10.450.50">
    <property type="match status" value="1"/>
</dbReference>
<evidence type="ECO:0000313" key="3">
    <source>
        <dbReference type="Proteomes" id="UP000510682"/>
    </source>
</evidence>
<dbReference type="Proteomes" id="UP000510682">
    <property type="component" value="Chromosome"/>
</dbReference>
<accession>A0A7D6EDD1</accession>
<dbReference type="SUPFAM" id="SSF54427">
    <property type="entry name" value="NTF2-like"/>
    <property type="match status" value="1"/>
</dbReference>
<proteinExistence type="predicted"/>
<organism evidence="2 3">
    <name type="scientific">Mycobacterium vicinigordonae</name>
    <dbReference type="NCBI Taxonomy" id="1719132"/>
    <lineage>
        <taxon>Bacteria</taxon>
        <taxon>Bacillati</taxon>
        <taxon>Actinomycetota</taxon>
        <taxon>Actinomycetes</taxon>
        <taxon>Mycobacteriales</taxon>
        <taxon>Mycobacteriaceae</taxon>
        <taxon>Mycobacterium</taxon>
    </lineage>
</organism>
<dbReference type="AlphaFoldDB" id="A0A7D6EDD1"/>
<gene>
    <name evidence="2" type="ORF">H0P51_08475</name>
</gene>
<name>A0A7D6EDD1_9MYCO</name>
<dbReference type="Pfam" id="PF13577">
    <property type="entry name" value="SnoaL_4"/>
    <property type="match status" value="1"/>
</dbReference>
<feature type="domain" description="SnoaL-like" evidence="1">
    <location>
        <begin position="4"/>
        <end position="121"/>
    </location>
</feature>
<protein>
    <submittedName>
        <fullName evidence="2">Nuclear transport factor 2 family protein</fullName>
    </submittedName>
</protein>
<evidence type="ECO:0000259" key="1">
    <source>
        <dbReference type="Pfam" id="PF13577"/>
    </source>
</evidence>
<dbReference type="InterPro" id="IPR037401">
    <property type="entry name" value="SnoaL-like"/>
</dbReference>
<keyword evidence="3" id="KW-1185">Reference proteome</keyword>